<dbReference type="SUPFAM" id="SSF111038">
    <property type="entry name" value="YjbQ-like"/>
    <property type="match status" value="1"/>
</dbReference>
<dbReference type="EMBL" id="CP072133">
    <property type="protein sequence ID" value="QTH70594.1"/>
    <property type="molecule type" value="Genomic_DNA"/>
</dbReference>
<dbReference type="InterPro" id="IPR001602">
    <property type="entry name" value="UPF0047_YjbQ-like"/>
</dbReference>
<evidence type="ECO:0000256" key="1">
    <source>
        <dbReference type="ARBA" id="ARBA00005534"/>
    </source>
</evidence>
<name>A0A975DFF3_9GAMM</name>
<evidence type="ECO:0000313" key="3">
    <source>
        <dbReference type="Proteomes" id="UP000664904"/>
    </source>
</evidence>
<dbReference type="PANTHER" id="PTHR30615">
    <property type="entry name" value="UNCHARACTERIZED PROTEIN YJBQ-RELATED"/>
    <property type="match status" value="1"/>
</dbReference>
<evidence type="ECO:0000313" key="2">
    <source>
        <dbReference type="EMBL" id="QTH70594.1"/>
    </source>
</evidence>
<dbReference type="InterPro" id="IPR035917">
    <property type="entry name" value="YjbQ-like_sf"/>
</dbReference>
<protein>
    <submittedName>
        <fullName evidence="2">YjbQ family protein</fullName>
    </submittedName>
</protein>
<dbReference type="PIRSF" id="PIRSF004681">
    <property type="entry name" value="UCP004681"/>
    <property type="match status" value="1"/>
</dbReference>
<dbReference type="NCBIfam" id="TIGR00149">
    <property type="entry name" value="TIGR00149_YjbQ"/>
    <property type="match status" value="1"/>
</dbReference>
<dbReference type="PROSITE" id="PS01314">
    <property type="entry name" value="UPF0047"/>
    <property type="match status" value="1"/>
</dbReference>
<dbReference type="KEGG" id="pxi:J5O05_11610"/>
<comment type="similarity">
    <text evidence="1">Belongs to the UPF0047 family.</text>
</comment>
<proteinExistence type="inferred from homology"/>
<dbReference type="Proteomes" id="UP000664904">
    <property type="component" value="Chromosome"/>
</dbReference>
<organism evidence="2 3">
    <name type="scientific">Pseudoalteromonas xiamenensis</name>
    <dbReference type="NCBI Taxonomy" id="882626"/>
    <lineage>
        <taxon>Bacteria</taxon>
        <taxon>Pseudomonadati</taxon>
        <taxon>Pseudomonadota</taxon>
        <taxon>Gammaproteobacteria</taxon>
        <taxon>Alteromonadales</taxon>
        <taxon>Pseudoalteromonadaceae</taxon>
        <taxon>Pseudoalteromonas</taxon>
    </lineage>
</organism>
<gene>
    <name evidence="2" type="ORF">J5O05_11610</name>
</gene>
<dbReference type="PANTHER" id="PTHR30615:SF8">
    <property type="entry name" value="UPF0047 PROTEIN C4A8.02C"/>
    <property type="match status" value="1"/>
</dbReference>
<sequence length="140" mass="15833">MWTQKQIIIPQKERGMHLITELIESQLPELLEYKIGLLNLFIQHTSASITINENADPTVRGDFENYLNEIIPEDTPYFIHTYEGPDDMPAHIKSSILGSSLSIPITNGVMNLGTWQGVYLFEHRNNASPRKIIATISGQV</sequence>
<dbReference type="Gene3D" id="2.60.120.460">
    <property type="entry name" value="YjbQ-like"/>
    <property type="match status" value="1"/>
</dbReference>
<dbReference type="AlphaFoldDB" id="A0A975DFF3"/>
<reference evidence="2" key="1">
    <citation type="submission" date="2021-03" db="EMBL/GenBank/DDBJ databases">
        <title>Complete Genome of Pseudoalteromonas xiamenensis STKMTI.2, a new potential marine bacterium producing anti-Vibrio compounds.</title>
        <authorList>
            <person name="Handayani D.P."/>
            <person name="Isnansetyo A."/>
            <person name="Istiqomah I."/>
            <person name="Jumina J."/>
        </authorList>
    </citation>
    <scope>NUCLEOTIDE SEQUENCE</scope>
    <source>
        <strain evidence="2">STKMTI.2</strain>
    </source>
</reference>
<accession>A0A975DFF3</accession>
<dbReference type="RefSeq" id="WP_208842183.1">
    <property type="nucleotide sequence ID" value="NZ_CP072133.1"/>
</dbReference>
<keyword evidence="3" id="KW-1185">Reference proteome</keyword>
<dbReference type="Pfam" id="PF01894">
    <property type="entry name" value="YjbQ"/>
    <property type="match status" value="1"/>
</dbReference>